<organism evidence="9 10">
    <name type="scientific">Skermanella stibiiresistens SB22</name>
    <dbReference type="NCBI Taxonomy" id="1385369"/>
    <lineage>
        <taxon>Bacteria</taxon>
        <taxon>Pseudomonadati</taxon>
        <taxon>Pseudomonadota</taxon>
        <taxon>Alphaproteobacteria</taxon>
        <taxon>Rhodospirillales</taxon>
        <taxon>Azospirillaceae</taxon>
        <taxon>Skermanella</taxon>
    </lineage>
</organism>
<feature type="transmembrane region" description="Helical" evidence="8">
    <location>
        <begin position="42"/>
        <end position="60"/>
    </location>
</feature>
<evidence type="ECO:0000256" key="4">
    <source>
        <dbReference type="ARBA" id="ARBA00022475"/>
    </source>
</evidence>
<comment type="caution">
    <text evidence="9">The sequence shown here is derived from an EMBL/GenBank/DDBJ whole genome shotgun (WGS) entry which is preliminary data.</text>
</comment>
<evidence type="ECO:0000256" key="3">
    <source>
        <dbReference type="ARBA" id="ARBA00022448"/>
    </source>
</evidence>
<reference evidence="9 10" key="1">
    <citation type="submission" date="2013-08" db="EMBL/GenBank/DDBJ databases">
        <title>The genome sequence of Skermanella stibiiresistens.</title>
        <authorList>
            <person name="Zhu W."/>
            <person name="Wang G."/>
        </authorList>
    </citation>
    <scope>NUCLEOTIDE SEQUENCE [LARGE SCALE GENOMIC DNA]</scope>
    <source>
        <strain evidence="9 10">SB22</strain>
    </source>
</reference>
<keyword evidence="7 8" id="KW-0472">Membrane</keyword>
<dbReference type="OrthoDB" id="5472127at2"/>
<keyword evidence="4 8" id="KW-1003">Cell membrane</keyword>
<proteinExistence type="inferred from homology"/>
<dbReference type="PATRIC" id="fig|1385369.3.peg.1337"/>
<keyword evidence="3" id="KW-0813">Transport</keyword>
<evidence type="ECO:0000313" key="9">
    <source>
        <dbReference type="EMBL" id="EWY41786.1"/>
    </source>
</evidence>
<sequence length="240" mass="24570">MTLGAFAIIAAAVVLAAFVQGMIGVGFALILVPVVALVDPTLLPSLVLALMIPLNIYVLWRERASLDWRGTGWITAGRLVGTFGGLAVLLVLVPWQLDMLVGALTIAAVLVTLAMPVFTLRPVNFLGAGLVSGITETATGIGGPPLALLYQHQSGPVLRATLAACFLVGQIFSLIALVAVGQVAPSQLSAALLLIPALAGGACLSHLSHHLANGALLRRLVQAFAVISGLVLIARSLGAA</sequence>
<feature type="transmembrane region" description="Helical" evidence="8">
    <location>
        <begin position="125"/>
        <end position="150"/>
    </location>
</feature>
<dbReference type="PANTHER" id="PTHR30269">
    <property type="entry name" value="TRANSMEMBRANE PROTEIN YFCA"/>
    <property type="match status" value="1"/>
</dbReference>
<name>W9HAM1_9PROT</name>
<dbReference type="AlphaFoldDB" id="W9HAM1"/>
<feature type="transmembrane region" description="Helical" evidence="8">
    <location>
        <begin position="6"/>
        <end position="35"/>
    </location>
</feature>
<dbReference type="PANTHER" id="PTHR30269:SF37">
    <property type="entry name" value="MEMBRANE TRANSPORTER PROTEIN"/>
    <property type="match status" value="1"/>
</dbReference>
<evidence type="ECO:0000313" key="10">
    <source>
        <dbReference type="Proteomes" id="UP000019486"/>
    </source>
</evidence>
<dbReference type="RefSeq" id="WP_037448462.1">
    <property type="nucleotide sequence ID" value="NZ_AVFL01000003.1"/>
</dbReference>
<comment type="subcellular location">
    <subcellularLocation>
        <location evidence="1 8">Cell membrane</location>
        <topology evidence="1 8">Multi-pass membrane protein</topology>
    </subcellularLocation>
</comment>
<keyword evidence="6 8" id="KW-1133">Transmembrane helix</keyword>
<evidence type="ECO:0000256" key="6">
    <source>
        <dbReference type="ARBA" id="ARBA00022989"/>
    </source>
</evidence>
<evidence type="ECO:0000256" key="2">
    <source>
        <dbReference type="ARBA" id="ARBA00009142"/>
    </source>
</evidence>
<dbReference type="InterPro" id="IPR052017">
    <property type="entry name" value="TSUP"/>
</dbReference>
<dbReference type="STRING" id="1385369.N825_25045"/>
<dbReference type="GO" id="GO:0005886">
    <property type="term" value="C:plasma membrane"/>
    <property type="evidence" value="ECO:0007669"/>
    <property type="project" value="UniProtKB-SubCell"/>
</dbReference>
<feature type="transmembrane region" description="Helical" evidence="8">
    <location>
        <begin position="220"/>
        <end position="238"/>
    </location>
</feature>
<evidence type="ECO:0000256" key="1">
    <source>
        <dbReference type="ARBA" id="ARBA00004651"/>
    </source>
</evidence>
<keyword evidence="5 8" id="KW-0812">Transmembrane</keyword>
<dbReference type="Pfam" id="PF01925">
    <property type="entry name" value="TauE"/>
    <property type="match status" value="1"/>
</dbReference>
<feature type="transmembrane region" description="Helical" evidence="8">
    <location>
        <begin position="72"/>
        <end position="93"/>
    </location>
</feature>
<evidence type="ECO:0000256" key="5">
    <source>
        <dbReference type="ARBA" id="ARBA00022692"/>
    </source>
</evidence>
<protein>
    <recommendedName>
        <fullName evidence="8">Probable membrane transporter protein</fullName>
    </recommendedName>
</protein>
<dbReference type="EMBL" id="AVFL01000003">
    <property type="protein sequence ID" value="EWY41786.1"/>
    <property type="molecule type" value="Genomic_DNA"/>
</dbReference>
<feature type="transmembrane region" description="Helical" evidence="8">
    <location>
        <begin position="190"/>
        <end position="208"/>
    </location>
</feature>
<evidence type="ECO:0000256" key="7">
    <source>
        <dbReference type="ARBA" id="ARBA00023136"/>
    </source>
</evidence>
<gene>
    <name evidence="9" type="ORF">N825_25045</name>
</gene>
<comment type="similarity">
    <text evidence="2 8">Belongs to the 4-toluene sulfonate uptake permease (TSUP) (TC 2.A.102) family.</text>
</comment>
<accession>W9HAM1</accession>
<keyword evidence="10" id="KW-1185">Reference proteome</keyword>
<dbReference type="InterPro" id="IPR002781">
    <property type="entry name" value="TM_pro_TauE-like"/>
</dbReference>
<evidence type="ECO:0000256" key="8">
    <source>
        <dbReference type="RuleBase" id="RU363041"/>
    </source>
</evidence>
<feature type="transmembrane region" description="Helical" evidence="8">
    <location>
        <begin position="162"/>
        <end position="184"/>
    </location>
</feature>
<feature type="transmembrane region" description="Helical" evidence="8">
    <location>
        <begin position="100"/>
        <end position="119"/>
    </location>
</feature>
<dbReference type="Proteomes" id="UP000019486">
    <property type="component" value="Unassembled WGS sequence"/>
</dbReference>